<evidence type="ECO:0000259" key="3">
    <source>
        <dbReference type="Pfam" id="PF20148"/>
    </source>
</evidence>
<dbReference type="Pfam" id="PF20148">
    <property type="entry name" value="DUF6531"/>
    <property type="match status" value="1"/>
</dbReference>
<feature type="domain" description="DUF6531" evidence="3">
    <location>
        <begin position="718"/>
        <end position="792"/>
    </location>
</feature>
<feature type="domain" description="Teneurin-like YD-shell" evidence="4">
    <location>
        <begin position="2037"/>
        <end position="2195"/>
    </location>
</feature>
<feature type="domain" description="Teneurin-like YD-shell" evidence="4">
    <location>
        <begin position="1850"/>
        <end position="2029"/>
    </location>
</feature>
<dbReference type="NCBIfam" id="NF033679">
    <property type="entry name" value="DNRLRE_dom"/>
    <property type="match status" value="1"/>
</dbReference>
<dbReference type="Gene3D" id="3.10.350.10">
    <property type="entry name" value="LysM domain"/>
    <property type="match status" value="1"/>
</dbReference>
<feature type="compositionally biased region" description="Basic and acidic residues" evidence="2">
    <location>
        <begin position="51"/>
        <end position="74"/>
    </location>
</feature>
<reference evidence="5 6" key="1">
    <citation type="submission" date="2014-12" db="EMBL/GenBank/DDBJ databases">
        <title>Draft genome sequences of 10 type strains of Lactococcus.</title>
        <authorList>
            <person name="Sun Z."/>
            <person name="Zhong Z."/>
            <person name="Liu W."/>
            <person name="Zhang W."/>
            <person name="Zhang H."/>
        </authorList>
    </citation>
    <scope>NUCLEOTIDE SEQUENCE [LARGE SCALE GENOMIC DNA]</scope>
    <source>
        <strain evidence="5 6">DSM 20686</strain>
    </source>
</reference>
<dbReference type="PANTHER" id="PTHR32305:SF15">
    <property type="entry name" value="PROTEIN RHSA-RELATED"/>
    <property type="match status" value="1"/>
</dbReference>
<comment type="caution">
    <text evidence="5">The sequence shown here is derived from an EMBL/GenBank/DDBJ whole genome shotgun (WGS) entry which is preliminary data.</text>
</comment>
<proteinExistence type="predicted"/>
<dbReference type="InterPro" id="IPR006530">
    <property type="entry name" value="YD"/>
</dbReference>
<gene>
    <name evidence="5" type="ORF">RU87_GL000483</name>
</gene>
<organism evidence="5 6">
    <name type="scientific">Pseudolactococcus plantarum</name>
    <dbReference type="NCBI Taxonomy" id="1365"/>
    <lineage>
        <taxon>Bacteria</taxon>
        <taxon>Bacillati</taxon>
        <taxon>Bacillota</taxon>
        <taxon>Bacilli</taxon>
        <taxon>Lactobacillales</taxon>
        <taxon>Streptococcaceae</taxon>
        <taxon>Pseudolactococcus</taxon>
    </lineage>
</organism>
<dbReference type="Gene3D" id="2.180.10.10">
    <property type="entry name" value="RHS repeat-associated core"/>
    <property type="match status" value="9"/>
</dbReference>
<dbReference type="SUPFAM" id="SSF69304">
    <property type="entry name" value="Tricorn protease N-terminal domain"/>
    <property type="match status" value="2"/>
</dbReference>
<evidence type="ECO:0000256" key="2">
    <source>
        <dbReference type="SAM" id="MobiDB-lite"/>
    </source>
</evidence>
<dbReference type="InterPro" id="IPR031325">
    <property type="entry name" value="RHS_repeat"/>
</dbReference>
<keyword evidence="6" id="KW-1185">Reference proteome</keyword>
<name>A0A2A5RX20_9LACT</name>
<dbReference type="STRING" id="1348632.GCA_001591745_01548"/>
<evidence type="ECO:0000313" key="5">
    <source>
        <dbReference type="EMBL" id="PCS05773.1"/>
    </source>
</evidence>
<accession>A0A2A5RX20</accession>
<sequence length="3096" mass="346263">MNIPIAYATEIKQSIEQSKSAAYYQETVDEQQAAAIPEKSVNTENQAQQPRDAEAKEATKPAPKQEVEPPTRLPELSEAKVNQEEQALIAQYGQPILVDGQEQIFKKDDRNYITYVSSDRKTYQAEDGNAYLIDLTLVSEQADGKTIFKPRGSPVSVSLPEKVDQTQGIKVSKGKNTLELIPKDKQFDHATVKDNAVLYNNVDASQDVQYTVTDNGVKEEIILDKWRDKHEFAYEFSSEKYRARLENNQVLVTKKGEKAVLFVLSAPVMVDKAGETSTAIKMHLTQGKKAYTLTIDADKTWLTDEKRVYPVRIDPTVVVPTQNLIDTVTSSVHGTYQGRGYGYVGYITQAMTGVWNAKDVGRTRLYTKVNYDFSKIPKEAKINSASYNLYQYIQYPQTNATFSSYKLTQDFNIKGLTWDNSVGLTQEPTGEKAISKAKYGMHRFDIRDTVNSWVQGLSPNYGLVVQATNENDYGGAFYTTDSTGSTGQADFTPDKRPSLTINWSVPDPVDATYPLGKTTVNLRSMISSNKNGKLQFQGVFADGITTPGAIVDYQLSDPAKAYSGQSYASFSYKFPDSSLFNQAFEKGTTKYKDKLANWQTGLPFTNPDLNKVYTIDAESKKGEASSGKKQSEKFVIYKVTQYDTLPKIAAYYGVPLSQIVFDNRVQDMLLVANNTLFIRNPKQNAEKPYNPPKLSDSSKEAIDSLLMGRGLHCEFGFEPVNLNTGNFYLNRTDVTIPSFTQDFDITRHYNSKGASQNSLFGRGWSFAFNEQVTRDEAGNLYYTRTDGSILRFAKNGDTYTAPAGYDLSLSVREKEKKKADFGNGEESYSVVDYLITDKSGQEKTFNFFGMITSQKDDKGNLTKLDYNENGQLTAITDPTGLIYRISVNDVGYISRIGLPNGASLSYDYDAAGHLMRYIDASDAVTRYDYNQEDLMTAWYDGKGSKIIDNTYDDKGRVIQQVDGIGAVSKLAYGEGKTTTTDANGNVTRYHYDDQYRTTKIDYPDQTSLAKSYDQDNRLVSETNELGQKTRITYDAAGNVLTQTRVDGAVETNTYDDKHHLLSEVDFDGKKTVYTYDAVGNLKQVIKHDGAKTSFKTTKQGLITSTTDALGQVTTYSYTGAFLTKITSPLKGVTSMRYNAHGLPVTITNPLGGVTTITYDQEGRKTSEIDPDGRKTSYVFDGAGQVTSSMDGNGFTSKFTYDAVGNTTAMENGAGGVYRYTYDGVGNKLVMVDPEGHETRYAYDQRSRLTRETDTEKNQTSHLRDALGRVLKMTNAAGNATSYTYAEGINQIASETDALGQVTTNTYDRSGNITRIVKPDGSTISNVYDDANRLIKTTDGLGVVSSYTYDLNGNKLSETIDKQTTTYAYNGLGKVTAITYPNKEKVAYTYDLAGDVLSFTDARGKQTSYAYSKSGALKTITDAKGQQTKVTYDDNGNQSGLLDAAGFGAKTRYNAHNLPETVVDALGNQTTYAYSQLEQVTSTIDALGNQKSYTYNALGYPVAVKDENGNVSKLSYTPTGQTQSVENPDGTSVQYRYDALDRLISEEKSNGLITTYDYDSNDRVIQLTDNQGMNESYTYNAHGQRLTQTNSLGETTTYAYDLKDHLIKMTYADKTTESFTYDAMGNLLTSTDVLENTTTYRYDQNGNLKEKKDAKGRVTSYRYDALNQVVTETNPAGGKITYTYDVLGNVSSITDENGEKTSYGYDANKNLILYTDAKGSQTALKYDPLSRLSEKVSPTGAVERFTYDKLGNKTSDISAEGNQTSYTYDSMNRLASITKPTGGVQQFTYDATGAVLSETDENQHQTKYENDLYGQTKSRILANGARYSYAYDKLGRLSKQTAPKGLSQSYHYDVSGNLIKQVDQSKRETRYTYDKSGHVLTTTNPANLTTKFSYDDSGNLTQATTPNGLKTSYNYDVMDRLKAVTQPTGRQTTYDYDPVGQLTTRTINGDRKETYHYDPNGNLTQTINAKGQKRTKNYDDSNRLITETDTAGRRTAYRYDKDDRLTRIMASTGTTSDLSYDENGNLTQVASGGKRLNTYRYDKADQLIEAKVGLDKEASKTSYAYDAVGNVTEITNGNGKKTTYRYDELSNVVEKVNSLGDKTAYTYDAENRLKKVKQANQKTITYDYNTLDQLLKVDYSEKSDGQVLYTYDADGRRVSMNDLTGQTDYAYNDAGDITGLRQGDGSLIQYAYDKYGNIKQLTYPDGSQVAYRYDELDRLIEVIDKDKQKTRYTYDDAGNMTAVKRADGSRSYMRYRLDNRIEQITHLDKKGKTISAYDYDYDADNQISEERITQDGETLVQKYVYDSLGQLTQMTIYDQTKKHEKADYQYTYDQAGNKLTSTARVGDQKTVTNMTYDANNRLVSQSNAGKTTTFSYDQNGNRIKKSGEDSELTYVYDTENRLLAVKDKAGLLQAALYDGDSNRVFTASQATGKTTYQLFSEKAQKQSPKTSTKGQGNSLFWYGFTENVIQGFSSLSETMGNFWIDTFDTLSQAYHQKIAKDRANKEGIVVNPPELGNRPGEGDVTYASQVKDVLIPYTTREDSYQYYETRNYVNDINQAHTQVLQTYDEALNPRERYTYGNERLSYENSQTKQTYQYLSDARGSVTGMTKDGKAESSMNYDAFGKPDTKDKTGNPYGYTGEAQDVTGLSYLRARYYDSQSATFLSQDSYEGEQDTPLSQNGYSYVENNPINYTDPTGHKKNIFQKAWGWTKKNASKAWNTTKRVANNLWSGTKKVVSNVVNWVGNQISAVSRTAGNVWNGIQKTASTVWNSARTYAANQSQYYASGGYAQLSYIRAIRQQAIRSAQRQQRISLEYSQLTGNKGKPKTKEGKNIFKNWGASLKETIRKFCTTAKKPKKQVIKKIESVNLPTTKGEITRDYHWSTNYNMYVNNKTGSPSQEVTLLYNTIIAEESAPKKDSRLEFYNEMIRTGKHPSTGKKLSKAEKTNAQLMIYSLVLQPFVGAYSASKFNQQKNVAGNGGKSSGGADFSKPKHFLDDALKQQGLNKVPEKLKQKWTYGEYNYEVRVHPGDSKYTEAKTIYRASRKLKPIQGKQGSGIEYMDKNGKWWHQSELREFNGDGTLNPLFNKDAAKNTHIPMD</sequence>
<keyword evidence="1" id="KW-0677">Repeat</keyword>
<dbReference type="InterPro" id="IPR045351">
    <property type="entry name" value="DUF6531"/>
</dbReference>
<feature type="compositionally biased region" description="Polar residues" evidence="2">
    <location>
        <begin position="40"/>
        <end position="49"/>
    </location>
</feature>
<feature type="region of interest" description="Disordered" evidence="2">
    <location>
        <begin position="34"/>
        <end position="74"/>
    </location>
</feature>
<dbReference type="Pfam" id="PF25023">
    <property type="entry name" value="TEN_YD-shell"/>
    <property type="match status" value="2"/>
</dbReference>
<dbReference type="Pfam" id="PF05593">
    <property type="entry name" value="RHS_repeat"/>
    <property type="match status" value="12"/>
</dbReference>
<dbReference type="NCBIfam" id="TIGR03696">
    <property type="entry name" value="Rhs_assc_core"/>
    <property type="match status" value="1"/>
</dbReference>
<protein>
    <submittedName>
        <fullName evidence="5">YD repeat (Two copies)</fullName>
    </submittedName>
</protein>
<evidence type="ECO:0000256" key="1">
    <source>
        <dbReference type="ARBA" id="ARBA00022737"/>
    </source>
</evidence>
<evidence type="ECO:0000313" key="6">
    <source>
        <dbReference type="Proteomes" id="UP000242246"/>
    </source>
</evidence>
<feature type="region of interest" description="Disordered" evidence="2">
    <location>
        <begin position="2607"/>
        <end position="2638"/>
    </location>
</feature>
<dbReference type="InterPro" id="IPR056823">
    <property type="entry name" value="TEN-like_YD-shell"/>
</dbReference>
<dbReference type="Proteomes" id="UP000242246">
    <property type="component" value="Unassembled WGS sequence"/>
</dbReference>
<dbReference type="NCBIfam" id="TIGR01643">
    <property type="entry name" value="YD_repeat_2x"/>
    <property type="match status" value="27"/>
</dbReference>
<dbReference type="InterPro" id="IPR022385">
    <property type="entry name" value="Rhs_assc_core"/>
</dbReference>
<evidence type="ECO:0000259" key="4">
    <source>
        <dbReference type="Pfam" id="PF25023"/>
    </source>
</evidence>
<dbReference type="Gene3D" id="2.60.120.970">
    <property type="match status" value="1"/>
</dbReference>
<dbReference type="InterPro" id="IPR036779">
    <property type="entry name" value="LysM_dom_sf"/>
</dbReference>
<dbReference type="InterPro" id="IPR050708">
    <property type="entry name" value="T6SS_VgrG/RHS"/>
</dbReference>
<dbReference type="Gene3D" id="1.10.287.700">
    <property type="entry name" value="Helix hairpin bin"/>
    <property type="match status" value="1"/>
</dbReference>
<dbReference type="PANTHER" id="PTHR32305">
    <property type="match status" value="1"/>
</dbReference>
<dbReference type="EMBL" id="JXJX01000012">
    <property type="protein sequence ID" value="PCS05773.1"/>
    <property type="molecule type" value="Genomic_DNA"/>
</dbReference>